<dbReference type="HAMAP" id="MF_00009">
    <property type="entry name" value="Endoribonucl_YbeY"/>
    <property type="match status" value="1"/>
</dbReference>
<evidence type="ECO:0000256" key="5">
    <source>
        <dbReference type="ARBA" id="ARBA00022723"/>
    </source>
</evidence>
<keyword evidence="6 9" id="KW-0255">Endonuclease</keyword>
<gene>
    <name evidence="9 10" type="primary">ybeY</name>
    <name evidence="10" type="ORF">H9756_03755</name>
</gene>
<dbReference type="GO" id="GO:0004521">
    <property type="term" value="F:RNA endonuclease activity"/>
    <property type="evidence" value="ECO:0007669"/>
    <property type="project" value="UniProtKB-UniRule"/>
</dbReference>
<evidence type="ECO:0000256" key="9">
    <source>
        <dbReference type="HAMAP-Rule" id="MF_00009"/>
    </source>
</evidence>
<dbReference type="InterPro" id="IPR023091">
    <property type="entry name" value="MetalPrtase_cat_dom_sf_prd"/>
</dbReference>
<keyword evidence="7 9" id="KW-0378">Hydrolase</keyword>
<name>A0A9D2P3G3_9FIRM</name>
<keyword evidence="9" id="KW-0963">Cytoplasm</keyword>
<evidence type="ECO:0000256" key="3">
    <source>
        <dbReference type="ARBA" id="ARBA00022552"/>
    </source>
</evidence>
<accession>A0A9D2P3G3</accession>
<evidence type="ECO:0000256" key="6">
    <source>
        <dbReference type="ARBA" id="ARBA00022759"/>
    </source>
</evidence>
<keyword evidence="2 9" id="KW-0690">Ribosome biogenesis</keyword>
<dbReference type="Pfam" id="PF02130">
    <property type="entry name" value="YbeY"/>
    <property type="match status" value="1"/>
</dbReference>
<evidence type="ECO:0000256" key="1">
    <source>
        <dbReference type="ARBA" id="ARBA00010875"/>
    </source>
</evidence>
<reference evidence="10" key="2">
    <citation type="submission" date="2021-04" db="EMBL/GenBank/DDBJ databases">
        <authorList>
            <person name="Gilroy R."/>
        </authorList>
    </citation>
    <scope>NUCLEOTIDE SEQUENCE</scope>
    <source>
        <strain evidence="10">CHK165-2605</strain>
    </source>
</reference>
<dbReference type="Gene3D" id="3.40.390.30">
    <property type="entry name" value="Metalloproteases ('zincins'), catalytic domain"/>
    <property type="match status" value="1"/>
</dbReference>
<dbReference type="GO" id="GO:0005737">
    <property type="term" value="C:cytoplasm"/>
    <property type="evidence" value="ECO:0007669"/>
    <property type="project" value="UniProtKB-SubCell"/>
</dbReference>
<dbReference type="GO" id="GO:0004222">
    <property type="term" value="F:metalloendopeptidase activity"/>
    <property type="evidence" value="ECO:0007669"/>
    <property type="project" value="InterPro"/>
</dbReference>
<comment type="caution">
    <text evidence="10">The sequence shown here is derived from an EMBL/GenBank/DDBJ whole genome shotgun (WGS) entry which is preliminary data.</text>
</comment>
<evidence type="ECO:0000256" key="7">
    <source>
        <dbReference type="ARBA" id="ARBA00022801"/>
    </source>
</evidence>
<comment type="cofactor">
    <cofactor evidence="9">
        <name>Zn(2+)</name>
        <dbReference type="ChEBI" id="CHEBI:29105"/>
    </cofactor>
    <text evidence="9">Binds 1 zinc ion.</text>
</comment>
<keyword evidence="4 9" id="KW-0540">Nuclease</keyword>
<dbReference type="SUPFAM" id="SSF55486">
    <property type="entry name" value="Metalloproteases ('zincins'), catalytic domain"/>
    <property type="match status" value="1"/>
</dbReference>
<evidence type="ECO:0000313" key="11">
    <source>
        <dbReference type="Proteomes" id="UP000823895"/>
    </source>
</evidence>
<dbReference type="InterPro" id="IPR002036">
    <property type="entry name" value="YbeY"/>
</dbReference>
<comment type="function">
    <text evidence="9">Single strand-specific metallo-endoribonuclease involved in late-stage 70S ribosome quality control and in maturation of the 3' terminus of the 16S rRNA.</text>
</comment>
<comment type="similarity">
    <text evidence="1 9">Belongs to the endoribonuclease YbeY family.</text>
</comment>
<evidence type="ECO:0000256" key="2">
    <source>
        <dbReference type="ARBA" id="ARBA00022517"/>
    </source>
</evidence>
<dbReference type="PANTHER" id="PTHR46986">
    <property type="entry name" value="ENDORIBONUCLEASE YBEY, CHLOROPLASTIC"/>
    <property type="match status" value="1"/>
</dbReference>
<protein>
    <recommendedName>
        <fullName evidence="9">Endoribonuclease YbeY</fullName>
        <ecNumber evidence="9">3.1.-.-</ecNumber>
    </recommendedName>
</protein>
<feature type="binding site" evidence="9">
    <location>
        <position position="141"/>
    </location>
    <ligand>
        <name>Zn(2+)</name>
        <dbReference type="ChEBI" id="CHEBI:29105"/>
        <note>catalytic</note>
    </ligand>
</feature>
<keyword evidence="3 9" id="KW-0698">rRNA processing</keyword>
<organism evidence="10 11">
    <name type="scientific">Candidatus Mediterraneibacter gallistercoris</name>
    <dbReference type="NCBI Taxonomy" id="2838671"/>
    <lineage>
        <taxon>Bacteria</taxon>
        <taxon>Bacillati</taxon>
        <taxon>Bacillota</taxon>
        <taxon>Clostridia</taxon>
        <taxon>Lachnospirales</taxon>
        <taxon>Lachnospiraceae</taxon>
        <taxon>Mediterraneibacter</taxon>
    </lineage>
</organism>
<dbReference type="EC" id="3.1.-.-" evidence="9"/>
<dbReference type="AlphaFoldDB" id="A0A9D2P3G3"/>
<dbReference type="PANTHER" id="PTHR46986:SF1">
    <property type="entry name" value="ENDORIBONUCLEASE YBEY, CHLOROPLASTIC"/>
    <property type="match status" value="1"/>
</dbReference>
<evidence type="ECO:0000256" key="4">
    <source>
        <dbReference type="ARBA" id="ARBA00022722"/>
    </source>
</evidence>
<dbReference type="GO" id="GO:0008270">
    <property type="term" value="F:zinc ion binding"/>
    <property type="evidence" value="ECO:0007669"/>
    <property type="project" value="UniProtKB-UniRule"/>
</dbReference>
<proteinExistence type="inferred from homology"/>
<sequence length="165" mass="19098">MSLYIETEGNISFSFDAREIAETVVEASLEYVQCPYEAEVSLLITHDEEIREMNREHRGIDRATDVLSFPMLEFERPGDFTGIDEEMSDVFDPESGELMLGDIVISADKVIAQAEEYGHSPKREYAFLIAHSMLHLCGYDHMEDDERKVMEQKQREIMEKINILR</sequence>
<dbReference type="Proteomes" id="UP000823895">
    <property type="component" value="Unassembled WGS sequence"/>
</dbReference>
<reference evidence="10" key="1">
    <citation type="journal article" date="2021" name="PeerJ">
        <title>Extensive microbial diversity within the chicken gut microbiome revealed by metagenomics and culture.</title>
        <authorList>
            <person name="Gilroy R."/>
            <person name="Ravi A."/>
            <person name="Getino M."/>
            <person name="Pursley I."/>
            <person name="Horton D.L."/>
            <person name="Alikhan N.F."/>
            <person name="Baker D."/>
            <person name="Gharbi K."/>
            <person name="Hall N."/>
            <person name="Watson M."/>
            <person name="Adriaenssens E.M."/>
            <person name="Foster-Nyarko E."/>
            <person name="Jarju S."/>
            <person name="Secka A."/>
            <person name="Antonio M."/>
            <person name="Oren A."/>
            <person name="Chaudhuri R.R."/>
            <person name="La Ragione R."/>
            <person name="Hildebrand F."/>
            <person name="Pallen M.J."/>
        </authorList>
    </citation>
    <scope>NUCLEOTIDE SEQUENCE</scope>
    <source>
        <strain evidence="10">CHK165-2605</strain>
    </source>
</reference>
<dbReference type="GO" id="GO:0006364">
    <property type="term" value="P:rRNA processing"/>
    <property type="evidence" value="ECO:0007669"/>
    <property type="project" value="UniProtKB-UniRule"/>
</dbReference>
<keyword evidence="8 9" id="KW-0862">Zinc</keyword>
<comment type="subcellular location">
    <subcellularLocation>
        <location evidence="9">Cytoplasm</location>
    </subcellularLocation>
</comment>
<dbReference type="EMBL" id="DWWI01000079">
    <property type="protein sequence ID" value="HJC42784.1"/>
    <property type="molecule type" value="Genomic_DNA"/>
</dbReference>
<dbReference type="NCBIfam" id="TIGR00043">
    <property type="entry name" value="rRNA maturation RNase YbeY"/>
    <property type="match status" value="1"/>
</dbReference>
<feature type="binding site" evidence="9">
    <location>
        <position position="135"/>
    </location>
    <ligand>
        <name>Zn(2+)</name>
        <dbReference type="ChEBI" id="CHEBI:29105"/>
        <note>catalytic</note>
    </ligand>
</feature>
<feature type="binding site" evidence="9">
    <location>
        <position position="131"/>
    </location>
    <ligand>
        <name>Zn(2+)</name>
        <dbReference type="ChEBI" id="CHEBI:29105"/>
        <note>catalytic</note>
    </ligand>
</feature>
<evidence type="ECO:0000313" key="10">
    <source>
        <dbReference type="EMBL" id="HJC42784.1"/>
    </source>
</evidence>
<keyword evidence="5 9" id="KW-0479">Metal-binding</keyword>
<evidence type="ECO:0000256" key="8">
    <source>
        <dbReference type="ARBA" id="ARBA00022833"/>
    </source>
</evidence>